<evidence type="ECO:0000313" key="8">
    <source>
        <dbReference type="Proteomes" id="UP000056255"/>
    </source>
</evidence>
<dbReference type="PATRIC" id="fig|43687.5.peg.223"/>
<dbReference type="EMBL" id="CP012173">
    <property type="protein sequence ID" value="AKV75633.1"/>
    <property type="molecule type" value="Genomic_DNA"/>
</dbReference>
<evidence type="ECO:0000313" key="3">
    <source>
        <dbReference type="EMBL" id="AKV75633.1"/>
    </source>
</evidence>
<dbReference type="Proteomes" id="UP000068832">
    <property type="component" value="Chromosome"/>
</dbReference>
<evidence type="ECO:0000313" key="9">
    <source>
        <dbReference type="Proteomes" id="UP000061362"/>
    </source>
</evidence>
<organism evidence="1 7">
    <name type="scientific">Metallosphaera sedula</name>
    <dbReference type="NCBI Taxonomy" id="43687"/>
    <lineage>
        <taxon>Archaea</taxon>
        <taxon>Thermoproteota</taxon>
        <taxon>Thermoprotei</taxon>
        <taxon>Sulfolobales</taxon>
        <taxon>Sulfolobaceae</taxon>
        <taxon>Metallosphaera</taxon>
    </lineage>
</organism>
<accession>A0A088E326</accession>
<dbReference type="GeneID" id="97614743"/>
<gene>
    <name evidence="1" type="ORF">HA72_0219</name>
    <name evidence="2" type="ORF">MsedA_0229</name>
    <name evidence="3" type="ORF">MsedB_0229</name>
    <name evidence="4" type="ORF">MsedC_0228</name>
    <name evidence="5" type="ORF">MsedD_0229</name>
    <name evidence="6" type="ORF">MsedE_0229</name>
</gene>
<evidence type="ECO:0000313" key="5">
    <source>
        <dbReference type="EMBL" id="AKV80124.1"/>
    </source>
</evidence>
<evidence type="ECO:0000313" key="4">
    <source>
        <dbReference type="EMBL" id="AKV77879.1"/>
    </source>
</evidence>
<dbReference type="OrthoDB" id="40712at2157"/>
<dbReference type="OMA" id="GNIKRDH"/>
<evidence type="ECO:0000313" key="12">
    <source>
        <dbReference type="Proteomes" id="UP000068832"/>
    </source>
</evidence>
<evidence type="ECO:0000313" key="1">
    <source>
        <dbReference type="EMBL" id="AIM26383.1"/>
    </source>
</evidence>
<proteinExistence type="predicted"/>
<evidence type="ECO:0000313" key="10">
    <source>
        <dbReference type="Proteomes" id="UP000062398"/>
    </source>
</evidence>
<dbReference type="Proteomes" id="UP000062398">
    <property type="component" value="Chromosome"/>
</dbReference>
<reference evidence="1 7" key="1">
    <citation type="journal article" date="2014" name="J. Bacteriol.">
        <title>Role of an Archaeal PitA Transporter in the Copper and Arsenic Resistance of Metallosphaera sedula, an Extreme Thermoacidophile.</title>
        <authorList>
            <person name="McCarthy S."/>
            <person name="Ai C."/>
            <person name="Wheaton G."/>
            <person name="Tevatia R."/>
            <person name="Eckrich V."/>
            <person name="Kelly R."/>
            <person name="Blum P."/>
        </authorList>
    </citation>
    <scope>NUCLEOTIDE SEQUENCE [LARGE SCALE GENOMIC DNA]</scope>
    <source>
        <strain evidence="1 7">CuR1</strain>
    </source>
</reference>
<dbReference type="Proteomes" id="UP000061362">
    <property type="component" value="Chromosome"/>
</dbReference>
<reference evidence="6 8" key="3">
    <citation type="submission" date="2015-07" db="EMBL/GenBank/DDBJ databases">
        <title>Physiological, transcriptional responses and genome re-sequencing of acid resistant extremely thermoacidophilic Metallosphaera sedula SARC-M1.</title>
        <authorList>
            <person name="Ai C."/>
            <person name="McCarthy S."/>
            <person name="Eckrich V."/>
            <person name="Rudrappa D."/>
            <person name="Qiu G."/>
            <person name="Blum P."/>
        </authorList>
    </citation>
    <scope>NUCLEOTIDE SEQUENCE [LARGE SCALE GENOMIC DNA]</scope>
    <source>
        <strain evidence="6 8">SARC-M1</strain>
    </source>
</reference>
<dbReference type="EMBL" id="CP012174">
    <property type="protein sequence ID" value="AKV77879.1"/>
    <property type="molecule type" value="Genomic_DNA"/>
</dbReference>
<dbReference type="EMBL" id="CP008822">
    <property type="protein sequence ID" value="AIM26383.1"/>
    <property type="molecule type" value="Genomic_DNA"/>
</dbReference>
<evidence type="ECO:0000313" key="7">
    <source>
        <dbReference type="Proteomes" id="UP000029084"/>
    </source>
</evidence>
<sequence length="87" mass="10331">MDDVRDLLLKVLRKIDPTIIEDTVDIKFIQNFKDRYDVFGQFKNAKGIYEFAVSFDNKGNIKREHVNMIVPHKVRDDIERKVYDKGD</sequence>
<evidence type="ECO:0000313" key="2">
    <source>
        <dbReference type="EMBL" id="AKV73389.1"/>
    </source>
</evidence>
<dbReference type="EMBL" id="CP012175">
    <property type="protein sequence ID" value="AKV80124.1"/>
    <property type="molecule type" value="Genomic_DNA"/>
</dbReference>
<dbReference type="RefSeq" id="WP_011921364.1">
    <property type="nucleotide sequence ID" value="NZ_AP019770.1"/>
</dbReference>
<dbReference type="AlphaFoldDB" id="A0A088E326"/>
<dbReference type="Proteomes" id="UP000029084">
    <property type="component" value="Chromosome"/>
</dbReference>
<dbReference type="Proteomes" id="UP000056255">
    <property type="component" value="Chromosome"/>
</dbReference>
<name>A0A088E326_9CREN</name>
<reference evidence="9 10" key="2">
    <citation type="journal article" date="2015" name="Genome Announc.">
        <title>Complete Genome Sequences of Evolved Arsenate-Resistant Metallosphaera sedula Strains.</title>
        <authorList>
            <person name="Ai C."/>
            <person name="McCarthy S."/>
            <person name="Schackwitz W."/>
            <person name="Martin J."/>
            <person name="Lipzen A."/>
            <person name="Blum P."/>
        </authorList>
    </citation>
    <scope>NUCLEOTIDE SEQUENCE [LARGE SCALE GENOMIC DNA]</scope>
    <source>
        <strain evidence="4 10">ARS120-1</strain>
        <strain evidence="5 9">ARS120-2</strain>
        <strain evidence="2 12">ARS50-1</strain>
        <strain evidence="3 11">ARS50-2</strain>
    </source>
</reference>
<evidence type="ECO:0000313" key="11">
    <source>
        <dbReference type="Proteomes" id="UP000062475"/>
    </source>
</evidence>
<dbReference type="EMBL" id="CP012172">
    <property type="protein sequence ID" value="AKV73389.1"/>
    <property type="molecule type" value="Genomic_DNA"/>
</dbReference>
<dbReference type="Proteomes" id="UP000062475">
    <property type="component" value="Chromosome"/>
</dbReference>
<evidence type="ECO:0000313" key="6">
    <source>
        <dbReference type="EMBL" id="AKV82367.1"/>
    </source>
</evidence>
<dbReference type="EMBL" id="CP012176">
    <property type="protein sequence ID" value="AKV82367.1"/>
    <property type="molecule type" value="Genomic_DNA"/>
</dbReference>
<protein>
    <submittedName>
        <fullName evidence="1">Uncharacterized protein</fullName>
    </submittedName>
</protein>